<evidence type="ECO:0000256" key="1">
    <source>
        <dbReference type="ARBA" id="ARBA00004613"/>
    </source>
</evidence>
<dbReference type="PANTHER" id="PTHR38050:SF1">
    <property type="entry name" value="FERULOYL ESTERASE C"/>
    <property type="match status" value="1"/>
</dbReference>
<name>A0A0K1QBE7_9BACT</name>
<dbReference type="STRING" id="1391654.AKJ09_09383"/>
<dbReference type="InterPro" id="IPR043595">
    <property type="entry name" value="FaeB/C/D"/>
</dbReference>
<evidence type="ECO:0000256" key="2">
    <source>
        <dbReference type="ARBA" id="ARBA00010278"/>
    </source>
</evidence>
<dbReference type="GO" id="GO:0030600">
    <property type="term" value="F:feruloyl esterase activity"/>
    <property type="evidence" value="ECO:0007669"/>
    <property type="project" value="InterPro"/>
</dbReference>
<dbReference type="AlphaFoldDB" id="A0A0K1QBE7"/>
<keyword evidence="6" id="KW-0378">Hydrolase</keyword>
<keyword evidence="7" id="KW-0119">Carbohydrate metabolism</keyword>
<comment type="similarity">
    <text evidence="2">Belongs to the faeC family.</text>
</comment>
<evidence type="ECO:0000256" key="4">
    <source>
        <dbReference type="ARBA" id="ARBA00022651"/>
    </source>
</evidence>
<keyword evidence="12" id="KW-1185">Reference proteome</keyword>
<comment type="subcellular location">
    <subcellularLocation>
        <location evidence="1">Secreted</location>
    </subcellularLocation>
</comment>
<dbReference type="Gene3D" id="3.40.50.1820">
    <property type="entry name" value="alpha/beta hydrolase"/>
    <property type="match status" value="1"/>
</dbReference>
<dbReference type="InterPro" id="IPR003140">
    <property type="entry name" value="PLipase/COase/thioEstase"/>
</dbReference>
<dbReference type="Pfam" id="PF02230">
    <property type="entry name" value="Abhydrolase_2"/>
    <property type="match status" value="1"/>
</dbReference>
<evidence type="ECO:0000256" key="6">
    <source>
        <dbReference type="ARBA" id="ARBA00022801"/>
    </source>
</evidence>
<evidence type="ECO:0000313" key="11">
    <source>
        <dbReference type="EMBL" id="AKV02720.1"/>
    </source>
</evidence>
<dbReference type="EMBL" id="CP012333">
    <property type="protein sequence ID" value="AKV02720.1"/>
    <property type="molecule type" value="Genomic_DNA"/>
</dbReference>
<comment type="function">
    <text evidence="9">Involved in degradation of plant cell walls. Hydrolyzes the feruloyl-arabinose ester bond in arabinoxylans, and the feruloyl-galactose ester bond in pectin. Active against paranitrophenyl-acetate, methyl ferulate and wheat arabinoxylan.</text>
</comment>
<protein>
    <submittedName>
        <fullName evidence="11">Phospholipase/Carboxylesterase</fullName>
    </submittedName>
</protein>
<keyword evidence="8" id="KW-0624">Polysaccharide degradation</keyword>
<reference evidence="11 12" key="1">
    <citation type="submission" date="2015-08" db="EMBL/GenBank/DDBJ databases">
        <authorList>
            <person name="Babu N.S."/>
            <person name="Beckwith C.J."/>
            <person name="Beseler K.G."/>
            <person name="Brison A."/>
            <person name="Carone J.V."/>
            <person name="Caskin T.P."/>
            <person name="Diamond M."/>
            <person name="Durham M.E."/>
            <person name="Foxe J.M."/>
            <person name="Go M."/>
            <person name="Henderson B.A."/>
            <person name="Jones I.B."/>
            <person name="McGettigan J.A."/>
            <person name="Micheletti S.J."/>
            <person name="Nasrallah M.E."/>
            <person name="Ortiz D."/>
            <person name="Piller C.R."/>
            <person name="Privatt S.R."/>
            <person name="Schneider S.L."/>
            <person name="Sharp S."/>
            <person name="Smith T.C."/>
            <person name="Stanton J.D."/>
            <person name="Ullery H.E."/>
            <person name="Wilson R.J."/>
            <person name="Serrano M.G."/>
            <person name="Buck G."/>
            <person name="Lee V."/>
            <person name="Wang Y."/>
            <person name="Carvalho R."/>
            <person name="Voegtly L."/>
            <person name="Shi R."/>
            <person name="Duckworth R."/>
            <person name="Johnson A."/>
            <person name="Loviza R."/>
            <person name="Walstead R."/>
            <person name="Shah Z."/>
            <person name="Kiflezghi M."/>
            <person name="Wade K."/>
            <person name="Ball S.L."/>
            <person name="Bradley K.W."/>
            <person name="Asai D.J."/>
            <person name="Bowman C.A."/>
            <person name="Russell D.A."/>
            <person name="Pope W.H."/>
            <person name="Jacobs-Sera D."/>
            <person name="Hendrix R.W."/>
            <person name="Hatfull G.F."/>
        </authorList>
    </citation>
    <scope>NUCLEOTIDE SEQUENCE [LARGE SCALE GENOMIC DNA]</scope>
    <source>
        <strain evidence="11 12">DSM 27648</strain>
    </source>
</reference>
<dbReference type="PANTHER" id="PTHR38050">
    <property type="match status" value="1"/>
</dbReference>
<dbReference type="KEGG" id="llu:AKJ09_09383"/>
<keyword evidence="4" id="KW-0858">Xylan degradation</keyword>
<dbReference type="GO" id="GO:0045493">
    <property type="term" value="P:xylan catabolic process"/>
    <property type="evidence" value="ECO:0007669"/>
    <property type="project" value="UniProtKB-KW"/>
</dbReference>
<feature type="domain" description="Phospholipase/carboxylesterase/thioesterase" evidence="10">
    <location>
        <begin position="163"/>
        <end position="244"/>
    </location>
</feature>
<evidence type="ECO:0000256" key="7">
    <source>
        <dbReference type="ARBA" id="ARBA00023277"/>
    </source>
</evidence>
<evidence type="ECO:0000313" key="12">
    <source>
        <dbReference type="Proteomes" id="UP000064967"/>
    </source>
</evidence>
<keyword evidence="5" id="KW-0732">Signal</keyword>
<evidence type="ECO:0000256" key="8">
    <source>
        <dbReference type="ARBA" id="ARBA00023326"/>
    </source>
</evidence>
<evidence type="ECO:0000256" key="3">
    <source>
        <dbReference type="ARBA" id="ARBA00022525"/>
    </source>
</evidence>
<evidence type="ECO:0000256" key="9">
    <source>
        <dbReference type="ARBA" id="ARBA00025250"/>
    </source>
</evidence>
<proteinExistence type="inferred from homology"/>
<dbReference type="GO" id="GO:0005576">
    <property type="term" value="C:extracellular region"/>
    <property type="evidence" value="ECO:0007669"/>
    <property type="project" value="UniProtKB-SubCell"/>
</dbReference>
<accession>A0A0K1QBE7</accession>
<evidence type="ECO:0000259" key="10">
    <source>
        <dbReference type="Pfam" id="PF02230"/>
    </source>
</evidence>
<dbReference type="InterPro" id="IPR029058">
    <property type="entry name" value="AB_hydrolase_fold"/>
</dbReference>
<gene>
    <name evidence="11" type="ORF">AKJ09_09383</name>
</gene>
<dbReference type="Proteomes" id="UP000064967">
    <property type="component" value="Chromosome"/>
</dbReference>
<sequence length="304" mass="31241">MTSVLVVFGATFGTSCRSEGTAPPSAPIPDPTVGVASAQASPLGAPSSAVVPAPPGCGKPAKSGASTLHVKAAGRERSYTLVVPNGYSANTPYPVVFALHGSGGTGAGARGQFGELERAADGRAVFIYPDAIRGSWDLNDPAESNTDVALFDAILLATHNSLCVDPKRTFVTGFSNGAYMANQLGCRRGERIRGIVSHAGGGPYEMKGTFDSTGHLVCTGKAVAALVVHGSSDGTVAPGEGQKSIDHWTYANRCGEGTSPALTQPCVTVNGCFQPVGYCKVPNLGHAVWKDGGRVTWSFFEALK</sequence>
<keyword evidence="3" id="KW-0964">Secreted</keyword>
<dbReference type="SUPFAM" id="SSF53474">
    <property type="entry name" value="alpha/beta-Hydrolases"/>
    <property type="match status" value="1"/>
</dbReference>
<evidence type="ECO:0000256" key="5">
    <source>
        <dbReference type="ARBA" id="ARBA00022729"/>
    </source>
</evidence>
<organism evidence="11 12">
    <name type="scientific">Labilithrix luteola</name>
    <dbReference type="NCBI Taxonomy" id="1391654"/>
    <lineage>
        <taxon>Bacteria</taxon>
        <taxon>Pseudomonadati</taxon>
        <taxon>Myxococcota</taxon>
        <taxon>Polyangia</taxon>
        <taxon>Polyangiales</taxon>
        <taxon>Labilitrichaceae</taxon>
        <taxon>Labilithrix</taxon>
    </lineage>
</organism>